<feature type="non-terminal residue" evidence="2">
    <location>
        <position position="35"/>
    </location>
</feature>
<feature type="compositionally biased region" description="Polar residues" evidence="1">
    <location>
        <begin position="16"/>
        <end position="25"/>
    </location>
</feature>
<evidence type="ECO:0000313" key="2">
    <source>
        <dbReference type="EMBL" id="EHC95356.1"/>
    </source>
</evidence>
<dbReference type="Proteomes" id="UP000003915">
    <property type="component" value="Unassembled WGS sequence"/>
</dbReference>
<feature type="region of interest" description="Disordered" evidence="1">
    <location>
        <begin position="14"/>
        <end position="35"/>
    </location>
</feature>
<dbReference type="EMBL" id="AFCV01000212">
    <property type="protein sequence ID" value="EHC95356.1"/>
    <property type="molecule type" value="Genomic_DNA"/>
</dbReference>
<gene>
    <name evidence="2" type="ORF">LTSEUGA_0844</name>
</gene>
<reference evidence="2 3" key="1">
    <citation type="journal article" date="2011" name="BMC Genomics">
        <title>Genome sequencing reveals diversification of virulence factor content and possible host adaptation in distinct subpopulations of Salmonella enterica.</title>
        <authorList>
            <person name="den Bakker H.C."/>
            <person name="Moreno Switt A.I."/>
            <person name="Govoni G."/>
            <person name="Cummings C.A."/>
            <person name="Ranieri M.L."/>
            <person name="Degoricija L."/>
            <person name="Hoelzer K."/>
            <person name="Rodriguez-Rivera L.D."/>
            <person name="Brown S."/>
            <person name="Bolchacova E."/>
            <person name="Furtado M.R."/>
            <person name="Wiedmann M."/>
        </authorList>
    </citation>
    <scope>NUCLEOTIDE SEQUENCE [LARGE SCALE GENOMIC DNA]</scope>
    <source>
        <strain evidence="2 3">R8-3404</strain>
    </source>
</reference>
<comment type="caution">
    <text evidence="2">The sequence shown here is derived from an EMBL/GenBank/DDBJ whole genome shotgun (WGS) entry which is preliminary data.</text>
</comment>
<sequence>MLDMMTQIFGKAVRNGSRTASQQQLHAHRASNDIG</sequence>
<evidence type="ECO:0000313" key="3">
    <source>
        <dbReference type="Proteomes" id="UP000003915"/>
    </source>
</evidence>
<evidence type="ECO:0000256" key="1">
    <source>
        <dbReference type="SAM" id="MobiDB-lite"/>
    </source>
</evidence>
<name>A0A6C8H7F6_SALET</name>
<accession>A0A6C8H7F6</accession>
<protein>
    <submittedName>
        <fullName evidence="2">Uncharacterized protein</fullName>
    </submittedName>
</protein>
<organism evidence="2 3">
    <name type="scientific">Salmonella enterica subsp. enterica serovar Uganda str. R8-3404</name>
    <dbReference type="NCBI Taxonomy" id="913083"/>
    <lineage>
        <taxon>Bacteria</taxon>
        <taxon>Pseudomonadati</taxon>
        <taxon>Pseudomonadota</taxon>
        <taxon>Gammaproteobacteria</taxon>
        <taxon>Enterobacterales</taxon>
        <taxon>Enterobacteriaceae</taxon>
        <taxon>Salmonella</taxon>
    </lineage>
</organism>
<proteinExistence type="predicted"/>
<dbReference type="AlphaFoldDB" id="A0A6C8H7F6"/>